<gene>
    <name evidence="1" type="ORF">IQ247_30030</name>
</gene>
<dbReference type="PROSITE" id="PS51257">
    <property type="entry name" value="PROKAR_LIPOPROTEIN"/>
    <property type="match status" value="1"/>
</dbReference>
<evidence type="ECO:0000313" key="1">
    <source>
        <dbReference type="EMBL" id="MBE9216842.1"/>
    </source>
</evidence>
<dbReference type="PANTHER" id="PTHR35841:SF1">
    <property type="entry name" value="PHOSPHONATES-BINDING PERIPLASMIC PROTEIN"/>
    <property type="match status" value="1"/>
</dbReference>
<sequence>MLIRRFVEFGFLILLALLSIGCDSENTSPEKVSIGVVSYGEEDLSLDKYDRFKNYIAATTKSIVELEPTYNELQAIDQISRKQWDIVFAPPGLAAIAIDEQLYEPLFSMGEVSSRQRSLLIVRDDSPIKKIPDLANKKVALGQKGSAAGYYTPLYDLYGLTLADIRFAPTPKTVLEWLKEGSVDAGALSENNFEIHQRQFNETKFRIIHTSRWIPPGLVLLSPNIDRNREQQIRKVMNEAPANITADAGYVPSVKVPEYQQFIQLMKKVKPLETQLQQKPAVLLPEPSTTK</sequence>
<accession>A0A8J7F939</accession>
<keyword evidence="2" id="KW-1185">Reference proteome</keyword>
<proteinExistence type="predicted"/>
<dbReference type="PANTHER" id="PTHR35841">
    <property type="entry name" value="PHOSPHONATES-BINDING PERIPLASMIC PROTEIN"/>
    <property type="match status" value="1"/>
</dbReference>
<dbReference type="SUPFAM" id="SSF53850">
    <property type="entry name" value="Periplasmic binding protein-like II"/>
    <property type="match status" value="1"/>
</dbReference>
<dbReference type="EMBL" id="JADEWL010000211">
    <property type="protein sequence ID" value="MBE9216842.1"/>
    <property type="molecule type" value="Genomic_DNA"/>
</dbReference>
<name>A0A8J7F939_9CYAN</name>
<dbReference type="Pfam" id="PF12974">
    <property type="entry name" value="Phosphonate-bd"/>
    <property type="match status" value="1"/>
</dbReference>
<comment type="caution">
    <text evidence="1">The sequence shown here is derived from an EMBL/GenBank/DDBJ whole genome shotgun (WGS) entry which is preliminary data.</text>
</comment>
<dbReference type="Proteomes" id="UP000620559">
    <property type="component" value="Unassembled WGS sequence"/>
</dbReference>
<dbReference type="RefSeq" id="WP_193925665.1">
    <property type="nucleotide sequence ID" value="NZ_JADEWL010000211.1"/>
</dbReference>
<dbReference type="Gene3D" id="3.40.190.10">
    <property type="entry name" value="Periplasmic binding protein-like II"/>
    <property type="match status" value="2"/>
</dbReference>
<reference evidence="1" key="1">
    <citation type="submission" date="2020-10" db="EMBL/GenBank/DDBJ databases">
        <authorList>
            <person name="Castelo-Branco R."/>
            <person name="Eusebio N."/>
            <person name="Adriana R."/>
            <person name="Vieira A."/>
            <person name="Brugerolle De Fraissinette N."/>
            <person name="Rezende De Castro R."/>
            <person name="Schneider M.P."/>
            <person name="Vasconcelos V."/>
            <person name="Leao P.N."/>
        </authorList>
    </citation>
    <scope>NUCLEOTIDE SEQUENCE</scope>
    <source>
        <strain evidence="1">LEGE 06105</strain>
    </source>
</reference>
<dbReference type="AlphaFoldDB" id="A0A8J7F939"/>
<evidence type="ECO:0000313" key="2">
    <source>
        <dbReference type="Proteomes" id="UP000620559"/>
    </source>
</evidence>
<protein>
    <submittedName>
        <fullName evidence="1">PhnD/SsuA/transferrin family substrate-binding protein</fullName>
    </submittedName>
</protein>
<organism evidence="1 2">
    <name type="scientific">Plectonema cf. radiosum LEGE 06105</name>
    <dbReference type="NCBI Taxonomy" id="945769"/>
    <lineage>
        <taxon>Bacteria</taxon>
        <taxon>Bacillati</taxon>
        <taxon>Cyanobacteriota</taxon>
        <taxon>Cyanophyceae</taxon>
        <taxon>Oscillatoriophycideae</taxon>
        <taxon>Oscillatoriales</taxon>
        <taxon>Microcoleaceae</taxon>
        <taxon>Plectonema</taxon>
    </lineage>
</organism>